<dbReference type="Proteomes" id="UP000815677">
    <property type="component" value="Unassembled WGS sequence"/>
</dbReference>
<gene>
    <name evidence="1" type="ORF">MCHLO_08559</name>
</gene>
<sequence length="706" mass="78986">MALPDELISLILEPALTISDHSFADNWSNTSPFAEYSESTSAYLVVCKSWLRVATPLLYGVVVLRSAAQTKALARALKGNPDLGSFVKKLRIEGGYGLAMHTVLQLSPKVTDLYLSLDIYASDKTEGLCKGLPLVNPRRLILQHSRDKQQTNKQFDMLFEVLPRIIRKWSNLTTLGIPVLWEFTMAFTNLRTLVKSLNRVQRIEKIAVPYCNRDIRCAVQWLHDCPIREIRILTPTSSARVEETIHDAELRALVKYSTIPEAPTSVVGPSTEIIPSLNPFFVPLANEALQTRDQIWSRVLSFAMPPAELVNRQDNKAGGVSLLLVCRDFYRLGLAHLCKDVVIRRLDHVLKLAQVLEAHPALGAEIRFLRSDLYHLSYGDPSDSDSDSDVLLPPPARPSTSDIASALQTMLSRVPNITEIDFLIERYSWSSNLSITWGAFVALASCAGSSLRSTSVSIRVDAADMEDLALGRPSPADVFGKLTAVSKLHWKSSVEFPADAELVGRLPSLEELDVEEAHKSFWTVFEAPQLRRLTIRSVYKFTFPSRAFFQTHVITDLCIPADAYERLWKHERRNVLVLCPDLAALRLTWTSLSFAMGPPPALQLGASSVAENLEVLDYQCGTIFFRSEKKNTTEWTKALTNLPLESMPKLTEIRVEGIKWPSTQHEIARSEWVRASEALAKLNVSLVDASGKKWRSRLKTNGRKAS</sequence>
<keyword evidence="2" id="KW-1185">Reference proteome</keyword>
<organism evidence="1 2">
    <name type="scientific">Mycena chlorophos</name>
    <name type="common">Agaric fungus</name>
    <name type="synonym">Agaricus chlorophos</name>
    <dbReference type="NCBI Taxonomy" id="658473"/>
    <lineage>
        <taxon>Eukaryota</taxon>
        <taxon>Fungi</taxon>
        <taxon>Dikarya</taxon>
        <taxon>Basidiomycota</taxon>
        <taxon>Agaricomycotina</taxon>
        <taxon>Agaricomycetes</taxon>
        <taxon>Agaricomycetidae</taxon>
        <taxon>Agaricales</taxon>
        <taxon>Marasmiineae</taxon>
        <taxon>Mycenaceae</taxon>
        <taxon>Mycena</taxon>
    </lineage>
</organism>
<reference evidence="1" key="1">
    <citation type="submission" date="2014-09" db="EMBL/GenBank/DDBJ databases">
        <title>Genome sequence of the luminous mushroom Mycena chlorophos for searching fungal bioluminescence genes.</title>
        <authorList>
            <person name="Tanaka Y."/>
            <person name="Kasuga D."/>
            <person name="Oba Y."/>
            <person name="Hase S."/>
            <person name="Sato K."/>
            <person name="Oba Y."/>
            <person name="Sakakibara Y."/>
        </authorList>
    </citation>
    <scope>NUCLEOTIDE SEQUENCE</scope>
</reference>
<name>A0ABQ0LK28_MYCCL</name>
<protein>
    <recommendedName>
        <fullName evidence="3">F-box domain-containing protein</fullName>
    </recommendedName>
</protein>
<accession>A0ABQ0LK28</accession>
<dbReference type="EMBL" id="DF847199">
    <property type="protein sequence ID" value="GAT51415.1"/>
    <property type="molecule type" value="Genomic_DNA"/>
</dbReference>
<evidence type="ECO:0000313" key="1">
    <source>
        <dbReference type="EMBL" id="GAT51415.1"/>
    </source>
</evidence>
<proteinExistence type="predicted"/>
<evidence type="ECO:0008006" key="3">
    <source>
        <dbReference type="Google" id="ProtNLM"/>
    </source>
</evidence>
<evidence type="ECO:0000313" key="2">
    <source>
        <dbReference type="Proteomes" id="UP000815677"/>
    </source>
</evidence>